<keyword evidence="2 9" id="KW-0328">Glycosyltransferase</keyword>
<evidence type="ECO:0000313" key="10">
    <source>
        <dbReference type="Proteomes" id="UP000762676"/>
    </source>
</evidence>
<feature type="transmembrane region" description="Helical" evidence="8">
    <location>
        <begin position="44"/>
        <end position="65"/>
    </location>
</feature>
<name>A0AAV4IM29_9GAST</name>
<dbReference type="AlphaFoldDB" id="A0AAV4IM29"/>
<evidence type="ECO:0000256" key="6">
    <source>
        <dbReference type="ARBA" id="ARBA00022989"/>
    </source>
</evidence>
<sequence length="75" mass="8558">MHFYGKLVVAPLNIILYNVISGHGPELYGVEPLSYYIINGFLNFNFAFFLALVSLPFLMICTLVFKWSAHRSKSN</sequence>
<organism evidence="9 10">
    <name type="scientific">Elysia marginata</name>
    <dbReference type="NCBI Taxonomy" id="1093978"/>
    <lineage>
        <taxon>Eukaryota</taxon>
        <taxon>Metazoa</taxon>
        <taxon>Spiralia</taxon>
        <taxon>Lophotrochozoa</taxon>
        <taxon>Mollusca</taxon>
        <taxon>Gastropoda</taxon>
        <taxon>Heterobranchia</taxon>
        <taxon>Euthyneura</taxon>
        <taxon>Panpulmonata</taxon>
        <taxon>Sacoglossa</taxon>
        <taxon>Placobranchoidea</taxon>
        <taxon>Plakobranchidae</taxon>
        <taxon>Elysia</taxon>
    </lineage>
</organism>
<reference evidence="9 10" key="1">
    <citation type="journal article" date="2021" name="Elife">
        <title>Chloroplast acquisition without the gene transfer in kleptoplastic sea slugs, Plakobranchus ocellatus.</title>
        <authorList>
            <person name="Maeda T."/>
            <person name="Takahashi S."/>
            <person name="Yoshida T."/>
            <person name="Shimamura S."/>
            <person name="Takaki Y."/>
            <person name="Nagai Y."/>
            <person name="Toyoda A."/>
            <person name="Suzuki Y."/>
            <person name="Arimoto A."/>
            <person name="Ishii H."/>
            <person name="Satoh N."/>
            <person name="Nishiyama T."/>
            <person name="Hasebe M."/>
            <person name="Maruyama T."/>
            <person name="Minagawa J."/>
            <person name="Obokata J."/>
            <person name="Shigenobu S."/>
        </authorList>
    </citation>
    <scope>NUCLEOTIDE SEQUENCE [LARGE SCALE GENOMIC DNA]</scope>
</reference>
<comment type="subcellular location">
    <subcellularLocation>
        <location evidence="1">Endoplasmic reticulum membrane</location>
        <topology evidence="1">Multi-pass membrane protein</topology>
    </subcellularLocation>
</comment>
<accession>A0AAV4IM29</accession>
<dbReference type="GO" id="GO:0016757">
    <property type="term" value="F:glycosyltransferase activity"/>
    <property type="evidence" value="ECO:0007669"/>
    <property type="project" value="UniProtKB-KW"/>
</dbReference>
<dbReference type="Pfam" id="PF03901">
    <property type="entry name" value="Glyco_transf_22"/>
    <property type="match status" value="1"/>
</dbReference>
<dbReference type="EMBL" id="BMAT01006339">
    <property type="protein sequence ID" value="GFS10463.1"/>
    <property type="molecule type" value="Genomic_DNA"/>
</dbReference>
<comment type="caution">
    <text evidence="9">The sequence shown here is derived from an EMBL/GenBank/DDBJ whole genome shotgun (WGS) entry which is preliminary data.</text>
</comment>
<dbReference type="Proteomes" id="UP000762676">
    <property type="component" value="Unassembled WGS sequence"/>
</dbReference>
<keyword evidence="4 8" id="KW-0812">Transmembrane</keyword>
<evidence type="ECO:0000313" key="9">
    <source>
        <dbReference type="EMBL" id="GFS10463.1"/>
    </source>
</evidence>
<dbReference type="InterPro" id="IPR005599">
    <property type="entry name" value="GPI_mannosylTrfase"/>
</dbReference>
<evidence type="ECO:0000256" key="7">
    <source>
        <dbReference type="ARBA" id="ARBA00023136"/>
    </source>
</evidence>
<evidence type="ECO:0000256" key="5">
    <source>
        <dbReference type="ARBA" id="ARBA00022824"/>
    </source>
</evidence>
<keyword evidence="7 8" id="KW-0472">Membrane</keyword>
<keyword evidence="3" id="KW-0808">Transferase</keyword>
<dbReference type="GO" id="GO:0005789">
    <property type="term" value="C:endoplasmic reticulum membrane"/>
    <property type="evidence" value="ECO:0007669"/>
    <property type="project" value="UniProtKB-SubCell"/>
</dbReference>
<evidence type="ECO:0000256" key="2">
    <source>
        <dbReference type="ARBA" id="ARBA00022676"/>
    </source>
</evidence>
<keyword evidence="5" id="KW-0256">Endoplasmic reticulum</keyword>
<evidence type="ECO:0000256" key="3">
    <source>
        <dbReference type="ARBA" id="ARBA00022679"/>
    </source>
</evidence>
<gene>
    <name evidence="9" type="ORF">ElyMa_003061400</name>
</gene>
<evidence type="ECO:0000256" key="8">
    <source>
        <dbReference type="SAM" id="Phobius"/>
    </source>
</evidence>
<keyword evidence="10" id="KW-1185">Reference proteome</keyword>
<protein>
    <submittedName>
        <fullName evidence="9">Mannosyltransferase</fullName>
    </submittedName>
</protein>
<feature type="transmembrane region" description="Helical" evidence="8">
    <location>
        <begin position="7"/>
        <end position="24"/>
    </location>
</feature>
<keyword evidence="6 8" id="KW-1133">Transmembrane helix</keyword>
<evidence type="ECO:0000256" key="1">
    <source>
        <dbReference type="ARBA" id="ARBA00004477"/>
    </source>
</evidence>
<evidence type="ECO:0000256" key="4">
    <source>
        <dbReference type="ARBA" id="ARBA00022692"/>
    </source>
</evidence>
<proteinExistence type="predicted"/>